<evidence type="ECO:0000313" key="3">
    <source>
        <dbReference type="Proteomes" id="UP000499080"/>
    </source>
</evidence>
<evidence type="ECO:0000256" key="1">
    <source>
        <dbReference type="SAM" id="MobiDB-lite"/>
    </source>
</evidence>
<sequence length="93" mass="10114">MPRTASEMAPHTSNFHSNAAGGHKINVYGFSGGHATCTVELKLKKNQVSNLEPSGPVAVALPPRHRGSTSSYKKPEQTNKNSVLFHIIIFQMK</sequence>
<keyword evidence="3" id="KW-1185">Reference proteome</keyword>
<evidence type="ECO:0000313" key="2">
    <source>
        <dbReference type="EMBL" id="GBL83563.1"/>
    </source>
</evidence>
<dbReference type="Proteomes" id="UP000499080">
    <property type="component" value="Unassembled WGS sequence"/>
</dbReference>
<dbReference type="AlphaFoldDB" id="A0A4Y2AV33"/>
<reference evidence="2 3" key="1">
    <citation type="journal article" date="2019" name="Sci. Rep.">
        <title>Orb-weaving spider Araneus ventricosus genome elucidates the spidroin gene catalogue.</title>
        <authorList>
            <person name="Kono N."/>
            <person name="Nakamura H."/>
            <person name="Ohtoshi R."/>
            <person name="Moran D.A.P."/>
            <person name="Shinohara A."/>
            <person name="Yoshida Y."/>
            <person name="Fujiwara M."/>
            <person name="Mori M."/>
            <person name="Tomita M."/>
            <person name="Arakawa K."/>
        </authorList>
    </citation>
    <scope>NUCLEOTIDE SEQUENCE [LARGE SCALE GENOMIC DNA]</scope>
</reference>
<organism evidence="2 3">
    <name type="scientific">Araneus ventricosus</name>
    <name type="common">Orbweaver spider</name>
    <name type="synonym">Epeira ventricosa</name>
    <dbReference type="NCBI Taxonomy" id="182803"/>
    <lineage>
        <taxon>Eukaryota</taxon>
        <taxon>Metazoa</taxon>
        <taxon>Ecdysozoa</taxon>
        <taxon>Arthropoda</taxon>
        <taxon>Chelicerata</taxon>
        <taxon>Arachnida</taxon>
        <taxon>Araneae</taxon>
        <taxon>Araneomorphae</taxon>
        <taxon>Entelegynae</taxon>
        <taxon>Araneoidea</taxon>
        <taxon>Araneidae</taxon>
        <taxon>Araneus</taxon>
    </lineage>
</organism>
<accession>A0A4Y2AV33</accession>
<gene>
    <name evidence="2" type="ORF">AVEN_196397_1</name>
</gene>
<dbReference type="EMBL" id="BGPR01000033">
    <property type="protein sequence ID" value="GBL83563.1"/>
    <property type="molecule type" value="Genomic_DNA"/>
</dbReference>
<feature type="compositionally biased region" description="Polar residues" evidence="1">
    <location>
        <begin position="68"/>
        <end position="77"/>
    </location>
</feature>
<feature type="region of interest" description="Disordered" evidence="1">
    <location>
        <begin position="54"/>
        <end position="77"/>
    </location>
</feature>
<proteinExistence type="predicted"/>
<name>A0A4Y2AV33_ARAVE</name>
<protein>
    <submittedName>
        <fullName evidence="2">Uncharacterized protein</fullName>
    </submittedName>
</protein>
<comment type="caution">
    <text evidence="2">The sequence shown here is derived from an EMBL/GenBank/DDBJ whole genome shotgun (WGS) entry which is preliminary data.</text>
</comment>